<name>A0A9D1HLT4_9FIRM</name>
<evidence type="ECO:0000256" key="5">
    <source>
        <dbReference type="ARBA" id="ARBA00022806"/>
    </source>
</evidence>
<dbReference type="PROSITE" id="PS51198">
    <property type="entry name" value="UVRD_HELICASE_ATP_BIND"/>
    <property type="match status" value="1"/>
</dbReference>
<feature type="binding site" evidence="14">
    <location>
        <begin position="26"/>
        <end position="33"/>
    </location>
    <ligand>
        <name>ATP</name>
        <dbReference type="ChEBI" id="CHEBI:30616"/>
    </ligand>
</feature>
<dbReference type="Gene3D" id="3.40.50.300">
    <property type="entry name" value="P-loop containing nucleotide triphosphate hydrolases"/>
    <property type="match status" value="4"/>
</dbReference>
<dbReference type="GO" id="GO:0000725">
    <property type="term" value="P:recombinational repair"/>
    <property type="evidence" value="ECO:0007669"/>
    <property type="project" value="TreeGrafter"/>
</dbReference>
<evidence type="ECO:0000259" key="15">
    <source>
        <dbReference type="PROSITE" id="PS51198"/>
    </source>
</evidence>
<accession>A0A9D1HLT4</accession>
<evidence type="ECO:0000256" key="6">
    <source>
        <dbReference type="ARBA" id="ARBA00022839"/>
    </source>
</evidence>
<keyword evidence="7 14" id="KW-0067">ATP-binding</keyword>
<dbReference type="SUPFAM" id="SSF52980">
    <property type="entry name" value="Restriction endonuclease-like"/>
    <property type="match status" value="1"/>
</dbReference>
<dbReference type="InterPro" id="IPR011604">
    <property type="entry name" value="PDDEXK-like_dom_sf"/>
</dbReference>
<dbReference type="GO" id="GO:0043138">
    <property type="term" value="F:3'-5' DNA helicase activity"/>
    <property type="evidence" value="ECO:0007669"/>
    <property type="project" value="UniProtKB-EC"/>
</dbReference>
<dbReference type="SUPFAM" id="SSF52540">
    <property type="entry name" value="P-loop containing nucleoside triphosphate hydrolases"/>
    <property type="match status" value="1"/>
</dbReference>
<dbReference type="Pfam" id="PF00580">
    <property type="entry name" value="UvrD-helicase"/>
    <property type="match status" value="1"/>
</dbReference>
<evidence type="ECO:0000256" key="9">
    <source>
        <dbReference type="ARBA" id="ARBA00023204"/>
    </source>
</evidence>
<dbReference type="Pfam" id="PF13361">
    <property type="entry name" value="UvrD_C"/>
    <property type="match status" value="1"/>
</dbReference>
<evidence type="ECO:0000256" key="4">
    <source>
        <dbReference type="ARBA" id="ARBA00022801"/>
    </source>
</evidence>
<dbReference type="InterPro" id="IPR000212">
    <property type="entry name" value="DNA_helicase_UvrD/REP"/>
</dbReference>
<comment type="catalytic activity">
    <reaction evidence="13">
        <text>ATP + H2O = ADP + phosphate + H(+)</text>
        <dbReference type="Rhea" id="RHEA:13065"/>
        <dbReference type="ChEBI" id="CHEBI:15377"/>
        <dbReference type="ChEBI" id="CHEBI:15378"/>
        <dbReference type="ChEBI" id="CHEBI:30616"/>
        <dbReference type="ChEBI" id="CHEBI:43474"/>
        <dbReference type="ChEBI" id="CHEBI:456216"/>
        <dbReference type="EC" id="5.6.2.4"/>
    </reaction>
</comment>
<dbReference type="PROSITE" id="PS51217">
    <property type="entry name" value="UVRD_HELICASE_CTER"/>
    <property type="match status" value="1"/>
</dbReference>
<organism evidence="17 18">
    <name type="scientific">Candidatus Fimiplasma intestinipullorum</name>
    <dbReference type="NCBI Taxonomy" id="2840825"/>
    <lineage>
        <taxon>Bacteria</taxon>
        <taxon>Bacillati</taxon>
        <taxon>Bacillota</taxon>
        <taxon>Clostridia</taxon>
        <taxon>Eubacteriales</taxon>
        <taxon>Candidatus Fimiplasma</taxon>
    </lineage>
</organism>
<evidence type="ECO:0000256" key="10">
    <source>
        <dbReference type="ARBA" id="ARBA00023235"/>
    </source>
</evidence>
<dbReference type="InterPro" id="IPR014016">
    <property type="entry name" value="UvrD-like_ATP-bd"/>
</dbReference>
<keyword evidence="6" id="KW-0269">Exonuclease</keyword>
<dbReference type="Proteomes" id="UP000824175">
    <property type="component" value="Unassembled WGS sequence"/>
</dbReference>
<reference evidence="17" key="2">
    <citation type="journal article" date="2021" name="PeerJ">
        <title>Extensive microbial diversity within the chicken gut microbiome revealed by metagenomics and culture.</title>
        <authorList>
            <person name="Gilroy R."/>
            <person name="Ravi A."/>
            <person name="Getino M."/>
            <person name="Pursley I."/>
            <person name="Horton D.L."/>
            <person name="Alikhan N.F."/>
            <person name="Baker D."/>
            <person name="Gharbi K."/>
            <person name="Hall N."/>
            <person name="Watson M."/>
            <person name="Adriaenssens E.M."/>
            <person name="Foster-Nyarko E."/>
            <person name="Jarju S."/>
            <person name="Secka A."/>
            <person name="Antonio M."/>
            <person name="Oren A."/>
            <person name="Chaudhuri R.R."/>
            <person name="La Ragione R."/>
            <person name="Hildebrand F."/>
            <person name="Pallen M.J."/>
        </authorList>
    </citation>
    <scope>NUCLEOTIDE SEQUENCE</scope>
    <source>
        <strain evidence="17">CHK195-11698</strain>
    </source>
</reference>
<proteinExistence type="predicted"/>
<evidence type="ECO:0000313" key="18">
    <source>
        <dbReference type="Proteomes" id="UP000824175"/>
    </source>
</evidence>
<dbReference type="InterPro" id="IPR014017">
    <property type="entry name" value="DNA_helicase_UvrD-like_C"/>
</dbReference>
<dbReference type="AlphaFoldDB" id="A0A9D1HLT4"/>
<gene>
    <name evidence="17" type="ORF">IAD15_01775</name>
</gene>
<dbReference type="PANTHER" id="PTHR11070:SF48">
    <property type="entry name" value="ATP-DEPENDENT HELICASE_NUCLEASE SUBUNIT A"/>
    <property type="match status" value="1"/>
</dbReference>
<keyword evidence="2 14" id="KW-0547">Nucleotide-binding</keyword>
<evidence type="ECO:0000256" key="14">
    <source>
        <dbReference type="PROSITE-ProRule" id="PRU00560"/>
    </source>
</evidence>
<reference evidence="17" key="1">
    <citation type="submission" date="2020-10" db="EMBL/GenBank/DDBJ databases">
        <authorList>
            <person name="Gilroy R."/>
        </authorList>
    </citation>
    <scope>NUCLEOTIDE SEQUENCE</scope>
    <source>
        <strain evidence="17">CHK195-11698</strain>
    </source>
</reference>
<dbReference type="InterPro" id="IPR038726">
    <property type="entry name" value="PDDEXK_AddAB-type"/>
</dbReference>
<dbReference type="Gene3D" id="3.90.320.10">
    <property type="match status" value="1"/>
</dbReference>
<protein>
    <recommendedName>
        <fullName evidence="12">DNA 3'-5' helicase</fullName>
        <ecNumber evidence="12">5.6.2.4</ecNumber>
    </recommendedName>
</protein>
<evidence type="ECO:0000259" key="16">
    <source>
        <dbReference type="PROSITE" id="PS51217"/>
    </source>
</evidence>
<evidence type="ECO:0000256" key="7">
    <source>
        <dbReference type="ARBA" id="ARBA00022840"/>
    </source>
</evidence>
<keyword evidence="8" id="KW-0238">DNA-binding</keyword>
<keyword evidence="5 14" id="KW-0347">Helicase</keyword>
<feature type="domain" description="UvrD-like helicase ATP-binding" evidence="15">
    <location>
        <begin position="5"/>
        <end position="487"/>
    </location>
</feature>
<comment type="caution">
    <text evidence="17">The sequence shown here is derived from an EMBL/GenBank/DDBJ whole genome shotgun (WGS) entry which is preliminary data.</text>
</comment>
<evidence type="ECO:0000256" key="2">
    <source>
        <dbReference type="ARBA" id="ARBA00022741"/>
    </source>
</evidence>
<dbReference type="GO" id="GO:0004527">
    <property type="term" value="F:exonuclease activity"/>
    <property type="evidence" value="ECO:0007669"/>
    <property type="project" value="UniProtKB-KW"/>
</dbReference>
<dbReference type="GO" id="GO:0005524">
    <property type="term" value="F:ATP binding"/>
    <property type="evidence" value="ECO:0007669"/>
    <property type="project" value="UniProtKB-UniRule"/>
</dbReference>
<dbReference type="EC" id="5.6.2.4" evidence="12"/>
<feature type="domain" description="UvrD-like helicase C-terminal" evidence="16">
    <location>
        <begin position="537"/>
        <end position="802"/>
    </location>
</feature>
<evidence type="ECO:0000256" key="1">
    <source>
        <dbReference type="ARBA" id="ARBA00022722"/>
    </source>
</evidence>
<dbReference type="GO" id="GO:0005829">
    <property type="term" value="C:cytosol"/>
    <property type="evidence" value="ECO:0007669"/>
    <property type="project" value="TreeGrafter"/>
</dbReference>
<dbReference type="EMBL" id="DVMJ01000012">
    <property type="protein sequence ID" value="HIU12786.1"/>
    <property type="molecule type" value="Genomic_DNA"/>
</dbReference>
<evidence type="ECO:0000256" key="3">
    <source>
        <dbReference type="ARBA" id="ARBA00022763"/>
    </source>
</evidence>
<keyword evidence="9" id="KW-0234">DNA repair</keyword>
<dbReference type="InterPro" id="IPR027417">
    <property type="entry name" value="P-loop_NTPase"/>
</dbReference>
<dbReference type="GO" id="GO:0033202">
    <property type="term" value="C:DNA helicase complex"/>
    <property type="evidence" value="ECO:0007669"/>
    <property type="project" value="TreeGrafter"/>
</dbReference>
<keyword evidence="3" id="KW-0227">DNA damage</keyword>
<keyword evidence="1" id="KW-0540">Nuclease</keyword>
<dbReference type="InterPro" id="IPR011335">
    <property type="entry name" value="Restrct_endonuc-II-like"/>
</dbReference>
<dbReference type="GO" id="GO:0003677">
    <property type="term" value="F:DNA binding"/>
    <property type="evidence" value="ECO:0007669"/>
    <property type="project" value="UniProtKB-KW"/>
</dbReference>
<evidence type="ECO:0000313" key="17">
    <source>
        <dbReference type="EMBL" id="HIU12786.1"/>
    </source>
</evidence>
<evidence type="ECO:0000256" key="11">
    <source>
        <dbReference type="ARBA" id="ARBA00034617"/>
    </source>
</evidence>
<dbReference type="PANTHER" id="PTHR11070">
    <property type="entry name" value="UVRD / RECB / PCRA DNA HELICASE FAMILY MEMBER"/>
    <property type="match status" value="1"/>
</dbReference>
<evidence type="ECO:0000256" key="12">
    <source>
        <dbReference type="ARBA" id="ARBA00034808"/>
    </source>
</evidence>
<evidence type="ECO:0000256" key="8">
    <source>
        <dbReference type="ARBA" id="ARBA00023125"/>
    </source>
</evidence>
<dbReference type="Pfam" id="PF12705">
    <property type="entry name" value="PDDEXK_1"/>
    <property type="match status" value="1"/>
</dbReference>
<sequence>MSRVSGFNAQQEEAVYIRNKHVLVSAPAGSGKTRILVSRILELLKEGVHIDQFLVLTFTQAAAQEMKQRLVGMLEEEISRCDGELKAHLMRQKERLPFAYITNFHGFCNQLVGMYGYLVGVDQGYQILSDNAFLLDQAISATIDEASTDPIFKELRYLYFKDREELHGFFKQLYEMMQAMADREAWLQTLDQEVYGFMARQDQDQAEWIHFPLVRALLKESCYVGLAKLAELKSFCAIHGIDPFYQRPPSQGAGPAKKAVPYEACREYYLILLERLNQAKTLMGSGGINELATLKLTSSYLIGWKDLDDQAVSQKETFSKLKSDAMACYKDRYAELIDTDAPNLQLVFQATYRVVSVFLGKNGWLEKLETRYREMKKAQNVLDFNDLERYATMLLQPEYPVGAALHDQLYEIMVDEYQDTNMIQENLVQLISQAGSDPVRMFMVGDMKQSIYRFRQADPEIFKAKFDQFGEDALTRRIDLVFNYRSNKIVLDSINFIFDQIMDQHVGSLEYWRDPSAQLNYDFLRKEGCRDTAELETKTRQAKERLALQASPLCTEVLLVDEDSERLEEKDEAEYEARLVAKRILELCADERLSFDYGDMAVLMRTTTQFLTYKKVFDAYGIPSSIVLSSGLLSSNEINQLLMVYRIMADPYDDIAMVSVLKAPFLFSGLREETLARWHLKDPEAKFYDLVRQSEDAASHRFTAWYQQSREDLKKMTFLAWNQRFLEESGYLHLVSSQRNGASKKANLLLWLDKIREANLKMQTVEDWLAYFETMSGQSDSPAVTIQNGQSVQFMTIHKSKGLEFPVVFVSMHQKDFNLMDSRSKIILDKNLGMSLKPKKLVDLSTTIFDQPAHLHDVQVEYANPYHRLTSQVQTLEAISEEMRIYYVALTRAGEKLILTGTVTEKKWLEAMSQAVSQMEPDMPETADNQHIIYNRHVRLARNYLDWLLPAIMRHPDVLASLKSGRYLSFDADPAFVAQVSRYAGLLTKLPMTQENLADSHFDLRLYAHQALDTLPEARSVATETAVYLEKLPEDPVYPYAQLSETEESIRVTALEESPISYQASNETPSHQSGLTASAKGTLVHAFMEYYPLDETLSLADHIDTLAKEGLYHEEEIAVLKDYLPHLEAFRQSPCYRWLKEADSYYVEQPFVMKQGEQLLHGTLDAFCIQADVIRIIDYKTDRVSAKTSDEELASRHATQLGLYAEVLQKIYPQHRIEAWLYYLHIDRAVQVVMKC</sequence>
<evidence type="ECO:0000256" key="13">
    <source>
        <dbReference type="ARBA" id="ARBA00048988"/>
    </source>
</evidence>
<comment type="catalytic activity">
    <reaction evidence="11">
        <text>Couples ATP hydrolysis with the unwinding of duplex DNA by translocating in the 3'-5' direction.</text>
        <dbReference type="EC" id="5.6.2.4"/>
    </reaction>
</comment>
<keyword evidence="10" id="KW-0413">Isomerase</keyword>
<keyword evidence="4 14" id="KW-0378">Hydrolase</keyword>